<dbReference type="InterPro" id="IPR036291">
    <property type="entry name" value="NAD(P)-bd_dom_sf"/>
</dbReference>
<evidence type="ECO:0000313" key="2">
    <source>
        <dbReference type="EMBL" id="MBM7717305.1"/>
    </source>
</evidence>
<evidence type="ECO:0000313" key="3">
    <source>
        <dbReference type="Proteomes" id="UP000823485"/>
    </source>
</evidence>
<sequence>MIKTRLIEGGYEMAIENPTREEMGQILKKAKRIAVVGLSDNPERTSYMVSEAMKDAGYEIIPVNPTVDEVFGIKAVDSLKEVEGHVDIVNVFRRSEFLPEIAKEFVGIDADVFWAQLGVQNEEAYEFLKEKGYTVIMDRCIKVEHALTK</sequence>
<dbReference type="EMBL" id="JAFBFH010000043">
    <property type="protein sequence ID" value="MBM7717305.1"/>
    <property type="molecule type" value="Genomic_DNA"/>
</dbReference>
<proteinExistence type="predicted"/>
<organism evidence="2 3">
    <name type="scientific">Siminovitchia thermophila</name>
    <dbReference type="NCBI Taxonomy" id="1245522"/>
    <lineage>
        <taxon>Bacteria</taxon>
        <taxon>Bacillati</taxon>
        <taxon>Bacillota</taxon>
        <taxon>Bacilli</taxon>
        <taxon>Bacillales</taxon>
        <taxon>Bacillaceae</taxon>
        <taxon>Siminovitchia</taxon>
    </lineage>
</organism>
<reference evidence="2 3" key="1">
    <citation type="submission" date="2021-01" db="EMBL/GenBank/DDBJ databases">
        <title>Genomic Encyclopedia of Type Strains, Phase IV (KMG-IV): sequencing the most valuable type-strain genomes for metagenomic binning, comparative biology and taxonomic classification.</title>
        <authorList>
            <person name="Goeker M."/>
        </authorList>
    </citation>
    <scope>NUCLEOTIDE SEQUENCE [LARGE SCALE GENOMIC DNA]</scope>
    <source>
        <strain evidence="2 3">DSM 105453</strain>
    </source>
</reference>
<accession>A0ABS2RD42</accession>
<dbReference type="SMART" id="SM00881">
    <property type="entry name" value="CoA_binding"/>
    <property type="match status" value="1"/>
</dbReference>
<dbReference type="Proteomes" id="UP000823485">
    <property type="component" value="Unassembled WGS sequence"/>
</dbReference>
<feature type="domain" description="CoA-binding" evidence="1">
    <location>
        <begin position="27"/>
        <end position="119"/>
    </location>
</feature>
<dbReference type="PANTHER" id="PTHR33303:SF2">
    <property type="entry name" value="COA-BINDING DOMAIN-CONTAINING PROTEIN"/>
    <property type="match status" value="1"/>
</dbReference>
<keyword evidence="3" id="KW-1185">Reference proteome</keyword>
<protein>
    <submittedName>
        <fullName evidence="2">CoA-binding protein</fullName>
    </submittedName>
</protein>
<dbReference type="InterPro" id="IPR003781">
    <property type="entry name" value="CoA-bd"/>
</dbReference>
<dbReference type="Gene3D" id="3.40.50.720">
    <property type="entry name" value="NAD(P)-binding Rossmann-like Domain"/>
    <property type="match status" value="1"/>
</dbReference>
<dbReference type="PANTHER" id="PTHR33303">
    <property type="entry name" value="CYTOPLASMIC PROTEIN-RELATED"/>
    <property type="match status" value="1"/>
</dbReference>
<dbReference type="Pfam" id="PF13380">
    <property type="entry name" value="CoA_binding_2"/>
    <property type="match status" value="1"/>
</dbReference>
<comment type="caution">
    <text evidence="2">The sequence shown here is derived from an EMBL/GenBank/DDBJ whole genome shotgun (WGS) entry which is preliminary data.</text>
</comment>
<dbReference type="SUPFAM" id="SSF51735">
    <property type="entry name" value="NAD(P)-binding Rossmann-fold domains"/>
    <property type="match status" value="1"/>
</dbReference>
<name>A0ABS2RD42_9BACI</name>
<gene>
    <name evidence="2" type="ORF">JOC94_004332</name>
</gene>
<evidence type="ECO:0000259" key="1">
    <source>
        <dbReference type="SMART" id="SM00881"/>
    </source>
</evidence>